<dbReference type="Gene3D" id="3.30.590.20">
    <property type="match status" value="1"/>
</dbReference>
<gene>
    <name evidence="12" type="ORF">CHU95_09375</name>
</gene>
<name>A0A255Z1L3_9PROT</name>
<dbReference type="GO" id="GO:0004357">
    <property type="term" value="F:glutamate-cysteine ligase activity"/>
    <property type="evidence" value="ECO:0007669"/>
    <property type="project" value="UniProtKB-UniRule"/>
</dbReference>
<dbReference type="OrthoDB" id="9780152at2"/>
<comment type="subunit">
    <text evidence="3">Homodimer or monomer when oxidized or reduced, respectively.</text>
</comment>
<reference evidence="12 13" key="1">
    <citation type="submission" date="2017-07" db="EMBL/GenBank/DDBJ databases">
        <title>Niveispirillum cyanobacteriorum sp. nov., isolated from cyanobacterial aggregates in a eutrophic lake.</title>
        <authorList>
            <person name="Cai H."/>
        </authorList>
    </citation>
    <scope>NUCLEOTIDE SEQUENCE [LARGE SCALE GENOMIC DNA]</scope>
    <source>
        <strain evidence="13">TH1-14</strain>
    </source>
</reference>
<evidence type="ECO:0000256" key="10">
    <source>
        <dbReference type="PIRNR" id="PIRNR017901"/>
    </source>
</evidence>
<dbReference type="Proteomes" id="UP000216998">
    <property type="component" value="Unassembled WGS sequence"/>
</dbReference>
<proteinExistence type="inferred from homology"/>
<accession>A0A255Z1L3</accession>
<evidence type="ECO:0000313" key="13">
    <source>
        <dbReference type="Proteomes" id="UP000216998"/>
    </source>
</evidence>
<dbReference type="GO" id="GO:0005524">
    <property type="term" value="F:ATP binding"/>
    <property type="evidence" value="ECO:0007669"/>
    <property type="project" value="UniProtKB-UniRule"/>
</dbReference>
<comment type="similarity">
    <text evidence="2">Belongs to the carboxylate-amine ligase family. Glutamate--cysteine ligase type 2 subfamily.</text>
</comment>
<keyword evidence="6 10" id="KW-0547">Nucleotide-binding</keyword>
<dbReference type="PANTHER" id="PTHR34378">
    <property type="entry name" value="GLUTAMATE--CYSTEINE LIGASE, CHLOROPLASTIC"/>
    <property type="match status" value="1"/>
</dbReference>
<feature type="disulfide bond" evidence="11">
    <location>
        <begin position="113"/>
        <end position="333"/>
    </location>
</feature>
<dbReference type="NCBIfam" id="TIGR01436">
    <property type="entry name" value="glu_cys_lig_pln"/>
    <property type="match status" value="1"/>
</dbReference>
<comment type="function">
    <text evidence="10">Catalyzes the synthesis of gamma-glutamylcysteine (gamma-GC).</text>
</comment>
<organism evidence="12 13">
    <name type="scientific">Niveispirillum lacus</name>
    <dbReference type="NCBI Taxonomy" id="1981099"/>
    <lineage>
        <taxon>Bacteria</taxon>
        <taxon>Pseudomonadati</taxon>
        <taxon>Pseudomonadota</taxon>
        <taxon>Alphaproteobacteria</taxon>
        <taxon>Rhodospirillales</taxon>
        <taxon>Azospirillaceae</taxon>
        <taxon>Niveispirillum</taxon>
    </lineage>
</organism>
<comment type="caution">
    <text evidence="12">The sequence shown here is derived from an EMBL/GenBank/DDBJ whole genome shotgun (WGS) entry which is preliminary data.</text>
</comment>
<dbReference type="GO" id="GO:0006750">
    <property type="term" value="P:glutathione biosynthetic process"/>
    <property type="evidence" value="ECO:0007669"/>
    <property type="project" value="UniProtKB-UniRule"/>
</dbReference>
<evidence type="ECO:0000256" key="8">
    <source>
        <dbReference type="ARBA" id="ARBA00022946"/>
    </source>
</evidence>
<evidence type="ECO:0000256" key="6">
    <source>
        <dbReference type="ARBA" id="ARBA00022741"/>
    </source>
</evidence>
<dbReference type="RefSeq" id="WP_094456034.1">
    <property type="nucleotide sequence ID" value="NZ_NOXU01000027.1"/>
</dbReference>
<keyword evidence="7 10" id="KW-0067">ATP-binding</keyword>
<evidence type="ECO:0000256" key="5">
    <source>
        <dbReference type="ARBA" id="ARBA00022684"/>
    </source>
</evidence>
<keyword evidence="5" id="KW-0317">Glutathione biosynthesis</keyword>
<dbReference type="AlphaFoldDB" id="A0A255Z1L3"/>
<dbReference type="InterPro" id="IPR011556">
    <property type="entry name" value="Glut_cys_lig_pln_type"/>
</dbReference>
<dbReference type="EMBL" id="NOXU01000027">
    <property type="protein sequence ID" value="OYQ34795.1"/>
    <property type="molecule type" value="Genomic_DNA"/>
</dbReference>
<dbReference type="InterPro" id="IPR035434">
    <property type="entry name" value="GCL_bact_plant"/>
</dbReference>
<comment type="pathway">
    <text evidence="1">Sulfur metabolism; glutathione biosynthesis; glutathione from L-cysteine and L-glutamate: step 1/2.</text>
</comment>
<dbReference type="InterPro" id="IPR006336">
    <property type="entry name" value="GCS2"/>
</dbReference>
<sequence length="455" mass="50645">MSAPPTSRGEPITDRRQLVEYLEKGNKPAADWRIGTEHEKFVFRGPDHAPVPYAGPGGIGEILGEFQKRFGWQPVYEGDNVIALTQGLANISLEPGGQFELSGAPLTSIHQTCGEVGEHLSQVRAIGQDLGFGMLGLGFNPKWKRSDIPWMPKGRYKIMGDYMPKVGTLGLDMMTRTCTVQVNLDFASEADMVKKFRVSLALQPIATALFAASPFTEGKPNGFQSFRSHIWTDTDKDRTGDLPFVFEDGFGFERYVDYALDVPMYFVYRDGKYLDASGLSFRDYLDGKLPILPGELPLMTDWSDHMTTMFPEVRLKKYLEMRGADAGPWGRLCALPALWVGLLYDGAALDAAWDLVKGWSREDRASLRRDVPRLGLSTPFQGGTVQDVARHVVDIAREGLRSRARTAGMGDDETHFIEPLVAIAESGRSLSTEMLEKYETVWAGSVDPAYRDYAY</sequence>
<evidence type="ECO:0000256" key="7">
    <source>
        <dbReference type="ARBA" id="ARBA00022840"/>
    </source>
</evidence>
<protein>
    <recommendedName>
        <fullName evidence="10">Glutamate--cysteine ligase</fullName>
        <ecNumber evidence="10">6.3.2.2</ecNumber>
    </recommendedName>
</protein>
<keyword evidence="13" id="KW-1185">Reference proteome</keyword>
<evidence type="ECO:0000256" key="3">
    <source>
        <dbReference type="ARBA" id="ARBA00011153"/>
    </source>
</evidence>
<evidence type="ECO:0000256" key="1">
    <source>
        <dbReference type="ARBA" id="ARBA00005006"/>
    </source>
</evidence>
<comment type="catalytic activity">
    <reaction evidence="10">
        <text>L-cysteine + L-glutamate + ATP = gamma-L-glutamyl-L-cysteine + ADP + phosphate + H(+)</text>
        <dbReference type="Rhea" id="RHEA:13285"/>
        <dbReference type="ChEBI" id="CHEBI:15378"/>
        <dbReference type="ChEBI" id="CHEBI:29985"/>
        <dbReference type="ChEBI" id="CHEBI:30616"/>
        <dbReference type="ChEBI" id="CHEBI:35235"/>
        <dbReference type="ChEBI" id="CHEBI:43474"/>
        <dbReference type="ChEBI" id="CHEBI:58173"/>
        <dbReference type="ChEBI" id="CHEBI:456216"/>
        <dbReference type="EC" id="6.3.2.2"/>
    </reaction>
</comment>
<dbReference type="PANTHER" id="PTHR34378:SF1">
    <property type="entry name" value="GLUTAMATE--CYSTEINE LIGASE, CHLOROPLASTIC"/>
    <property type="match status" value="1"/>
</dbReference>
<dbReference type="PIRSF" id="PIRSF017901">
    <property type="entry name" value="GCL"/>
    <property type="match status" value="1"/>
</dbReference>
<dbReference type="InterPro" id="IPR014746">
    <property type="entry name" value="Gln_synth/guanido_kin_cat_dom"/>
</dbReference>
<dbReference type="Pfam" id="PF04107">
    <property type="entry name" value="GCS2"/>
    <property type="match status" value="1"/>
</dbReference>
<keyword evidence="8" id="KW-0809">Transit peptide</keyword>
<evidence type="ECO:0000256" key="11">
    <source>
        <dbReference type="PIRSR" id="PIRSR017901-50"/>
    </source>
</evidence>
<dbReference type="EC" id="6.3.2.2" evidence="10"/>
<dbReference type="SUPFAM" id="SSF55931">
    <property type="entry name" value="Glutamine synthetase/guanido kinase"/>
    <property type="match status" value="1"/>
</dbReference>
<evidence type="ECO:0000256" key="4">
    <source>
        <dbReference type="ARBA" id="ARBA00022598"/>
    </source>
</evidence>
<comment type="similarity">
    <text evidence="10">Belongs to the glutamate--cysteine ligase type 2 family. EgtA subfamily.</text>
</comment>
<keyword evidence="9 11" id="KW-1015">Disulfide bond</keyword>
<evidence type="ECO:0000256" key="9">
    <source>
        <dbReference type="ARBA" id="ARBA00023157"/>
    </source>
</evidence>
<evidence type="ECO:0000313" key="12">
    <source>
        <dbReference type="EMBL" id="OYQ34795.1"/>
    </source>
</evidence>
<evidence type="ECO:0000256" key="2">
    <source>
        <dbReference type="ARBA" id="ARBA00010253"/>
    </source>
</evidence>
<keyword evidence="4 10" id="KW-0436">Ligase</keyword>